<gene>
    <name evidence="3" type="ORF">AMD02_01290</name>
</gene>
<keyword evidence="2" id="KW-0472">Membrane</keyword>
<sequence length="100" mass="11065">MIDQTETKAAPTKNGKKASRIEKRKAKRQEKTSKRKVGNRKARIRAFPIWLRLIVVLFLIAASAVLGLIFGYGVIGGGAPLDALSPDTWRHILDIIEGVE</sequence>
<evidence type="ECO:0000313" key="3">
    <source>
        <dbReference type="EMBL" id="KOO37629.1"/>
    </source>
</evidence>
<feature type="region of interest" description="Disordered" evidence="1">
    <location>
        <begin position="1"/>
        <end position="39"/>
    </location>
</feature>
<dbReference type="AlphaFoldDB" id="A0A0M0KFP6"/>
<feature type="transmembrane region" description="Helical" evidence="2">
    <location>
        <begin position="49"/>
        <end position="75"/>
    </location>
</feature>
<accession>A0A4Y7WW70</accession>
<dbReference type="RefSeq" id="WP_010899861.1">
    <property type="nucleotide sequence ID" value="NZ_CP040441.1"/>
</dbReference>
<proteinExistence type="predicted"/>
<evidence type="ECO:0000256" key="2">
    <source>
        <dbReference type="SAM" id="Phobius"/>
    </source>
</evidence>
<organism evidence="3">
    <name type="scientific">Halalkalibacterium halodurans</name>
    <name type="common">Bacillus halodurans</name>
    <dbReference type="NCBI Taxonomy" id="86665"/>
    <lineage>
        <taxon>Bacteria</taxon>
        <taxon>Bacillati</taxon>
        <taxon>Bacillota</taxon>
        <taxon>Bacilli</taxon>
        <taxon>Bacillales</taxon>
        <taxon>Bacillaceae</taxon>
        <taxon>Halalkalibacterium (ex Joshi et al. 2022)</taxon>
    </lineage>
</organism>
<reference evidence="3" key="1">
    <citation type="submission" date="2015-08" db="EMBL/GenBank/DDBJ databases">
        <title>Complete DNA Sequence of Pseudomonas syringae pv. actinidiae, the Causal Agent of Kiwifruit Canker Disease.</title>
        <authorList>
            <person name="Rikkerink E.H.A."/>
            <person name="Fineran P.C."/>
        </authorList>
    </citation>
    <scope>NUCLEOTIDE SEQUENCE</scope>
    <source>
        <strain evidence="3">DSM 13666</strain>
    </source>
</reference>
<dbReference type="EMBL" id="LILD01000001">
    <property type="protein sequence ID" value="KOO37629.1"/>
    <property type="molecule type" value="Genomic_DNA"/>
</dbReference>
<dbReference type="InterPro" id="IPR024596">
    <property type="entry name" value="RNApol_su_b/EpuA"/>
</dbReference>
<keyword evidence="2" id="KW-1133">Transmembrane helix</keyword>
<comment type="caution">
    <text evidence="3">The sequence shown here is derived from an EMBL/GenBank/DDBJ whole genome shotgun (WGS) entry which is preliminary data.</text>
</comment>
<dbReference type="OMA" id="SDERHQE"/>
<feature type="compositionally biased region" description="Basic residues" evidence="1">
    <location>
        <begin position="14"/>
        <end position="39"/>
    </location>
</feature>
<dbReference type="PATRIC" id="fig|136160.3.peg.450"/>
<dbReference type="Pfam" id="PF11772">
    <property type="entry name" value="EpuA"/>
    <property type="match status" value="1"/>
</dbReference>
<name>A0A0M0KFP6_ALKHA</name>
<protein>
    <submittedName>
        <fullName evidence="3">Hydroxymyristoyl-ACP dehydratase</fullName>
    </submittedName>
</protein>
<keyword evidence="2" id="KW-0812">Transmembrane</keyword>
<accession>A0A0M0KFP6</accession>
<evidence type="ECO:0000256" key="1">
    <source>
        <dbReference type="SAM" id="MobiDB-lite"/>
    </source>
</evidence>
<dbReference type="GeneID" id="87599285"/>